<protein>
    <submittedName>
        <fullName evidence="1">Transposon TX1 uncharacterized 149 kDa protein</fullName>
    </submittedName>
</protein>
<dbReference type="InterPro" id="IPR052343">
    <property type="entry name" value="Retrotransposon-Effector_Assoc"/>
</dbReference>
<gene>
    <name evidence="1" type="primary">YTX2_597</name>
    <name evidence="1" type="ORF">CK203_021615</name>
</gene>
<dbReference type="Proteomes" id="UP000288805">
    <property type="component" value="Unassembled WGS sequence"/>
</dbReference>
<dbReference type="PANTHER" id="PTHR46890:SF50">
    <property type="entry name" value="RNA-DIRECTED DNA POLYMERASE, EUKARYOTA, REVERSE TRANSCRIPTASE ZINC-BINDING DOMAIN PROTEIN-RELATED"/>
    <property type="match status" value="1"/>
</dbReference>
<proteinExistence type="predicted"/>
<reference evidence="1 2" key="1">
    <citation type="journal article" date="2018" name="PLoS Genet.">
        <title>Population sequencing reveals clonal diversity and ancestral inbreeding in the grapevine cultivar Chardonnay.</title>
        <authorList>
            <person name="Roach M.J."/>
            <person name="Johnson D.L."/>
            <person name="Bohlmann J."/>
            <person name="van Vuuren H.J."/>
            <person name="Jones S.J."/>
            <person name="Pretorius I.S."/>
            <person name="Schmidt S.A."/>
            <person name="Borneman A.R."/>
        </authorList>
    </citation>
    <scope>NUCLEOTIDE SEQUENCE [LARGE SCALE GENOMIC DNA]</scope>
    <source>
        <strain evidence="2">cv. Chardonnay</strain>
        <tissue evidence="1">Leaf</tissue>
    </source>
</reference>
<name>A0A438J4K5_VITVI</name>
<dbReference type="EMBL" id="QGNW01000063">
    <property type="protein sequence ID" value="RVX03898.1"/>
    <property type="molecule type" value="Genomic_DNA"/>
</dbReference>
<dbReference type="PANTHER" id="PTHR46890">
    <property type="entry name" value="NON-LTR RETROLELEMENT REVERSE TRANSCRIPTASE-LIKE PROTEIN-RELATED"/>
    <property type="match status" value="1"/>
</dbReference>
<accession>A0A438J4K5</accession>
<comment type="caution">
    <text evidence="1">The sequence shown here is derived from an EMBL/GenBank/DDBJ whole genome shotgun (WGS) entry which is preliminary data.</text>
</comment>
<organism evidence="1 2">
    <name type="scientific">Vitis vinifera</name>
    <name type="common">Grape</name>
    <dbReference type="NCBI Taxonomy" id="29760"/>
    <lineage>
        <taxon>Eukaryota</taxon>
        <taxon>Viridiplantae</taxon>
        <taxon>Streptophyta</taxon>
        <taxon>Embryophyta</taxon>
        <taxon>Tracheophyta</taxon>
        <taxon>Spermatophyta</taxon>
        <taxon>Magnoliopsida</taxon>
        <taxon>eudicotyledons</taxon>
        <taxon>Gunneridae</taxon>
        <taxon>Pentapetalae</taxon>
        <taxon>rosids</taxon>
        <taxon>Vitales</taxon>
        <taxon>Vitaceae</taxon>
        <taxon>Viteae</taxon>
        <taxon>Vitis</taxon>
    </lineage>
</organism>
<dbReference type="AlphaFoldDB" id="A0A438J4K5"/>
<evidence type="ECO:0000313" key="2">
    <source>
        <dbReference type="Proteomes" id="UP000288805"/>
    </source>
</evidence>
<sequence length="615" mass="72108">MKRWWGSSSFTGSFNFVLDAKLRALKDILKIWNKEVFGLNNTKKSEAFSQVEYWDELEKHSTLSLEDCEARKKAKEAYKTWVLREEISWRQKFRELWLKEEDNNIRFFHRMANVHNRRNWLSKLKVDDYWHTEENDLKNSVVGAFKKLYTEGGWHHGVEGLSFMRLASNEAEGLEIPFAEGEVFVALSDLGKDKAPDPDGFTMAFWLFCWDVVKIEIMGFFREFHERGRFVKSLNATFLVLVPKKGGAEDLKDFRPISLVGSLYKLLANRIKKAVDSRLKDNVRGVLCKLDLAYDHVSWSFLLAVLKKMGFGFFQSSRRLRQGDLLSSYLFVIVMEVFSSMLRRAISGGFLSGWRVRGLKINLEKSELILMGKVHDREGLTLELGCKAGGLPSYYLGLPLRAPFNSLAMWDGVEKRFHKRLTMWKRKVRLRLEKIQKDFLWRGRALVQKPHLVRWNLWNWRYANEKEALWRRVISLKYGEEEGGWRTRNVIGRNDVRLWKAIRKKWWLLDGRLAYHVSEVWNPVGDEDGWTSLFVRAFNDWEIDLVERLLQKIHAFGVQREEEDRVIWTASNDGAFSVNEGNPSWMEWSVCGEKVQKGLANDSFMYILVSLEGKK</sequence>
<evidence type="ECO:0000313" key="1">
    <source>
        <dbReference type="EMBL" id="RVX03898.1"/>
    </source>
</evidence>